<comment type="caution">
    <text evidence="9">The sequence shown here is derived from an EMBL/GenBank/DDBJ whole genome shotgun (WGS) entry which is preliminary data.</text>
</comment>
<evidence type="ECO:0000259" key="8">
    <source>
        <dbReference type="Pfam" id="PF01850"/>
    </source>
</evidence>
<keyword evidence="4 7" id="KW-0479">Metal-binding</keyword>
<evidence type="ECO:0000256" key="1">
    <source>
        <dbReference type="ARBA" id="ARBA00001946"/>
    </source>
</evidence>
<dbReference type="Proteomes" id="UP000193907">
    <property type="component" value="Unassembled WGS sequence"/>
</dbReference>
<gene>
    <name evidence="7" type="primary">vapC</name>
    <name evidence="9" type="ORF">AWB95_18720</name>
    <name evidence="10" type="ORF">CQY23_13800</name>
</gene>
<dbReference type="AlphaFoldDB" id="A0A1X1RLC1"/>
<keyword evidence="3 7" id="KW-0540">Nuclease</keyword>
<dbReference type="Pfam" id="PF01850">
    <property type="entry name" value="PIN"/>
    <property type="match status" value="1"/>
</dbReference>
<dbReference type="GO" id="GO:0090729">
    <property type="term" value="F:toxin activity"/>
    <property type="evidence" value="ECO:0007669"/>
    <property type="project" value="UniProtKB-KW"/>
</dbReference>
<dbReference type="PANTHER" id="PTHR38826">
    <property type="entry name" value="RIBONUCLEASE VAPC13"/>
    <property type="match status" value="1"/>
</dbReference>
<dbReference type="EMBL" id="PDKV01000016">
    <property type="protein sequence ID" value="PIB78333.1"/>
    <property type="molecule type" value="Genomic_DNA"/>
</dbReference>
<evidence type="ECO:0000313" key="9">
    <source>
        <dbReference type="EMBL" id="ORV08574.1"/>
    </source>
</evidence>
<dbReference type="PANTHER" id="PTHR38826:SF5">
    <property type="entry name" value="RIBONUCLEASE VAPC13"/>
    <property type="match status" value="1"/>
</dbReference>
<comment type="similarity">
    <text evidence="7">Belongs to the PINc/VapC protein family.</text>
</comment>
<keyword evidence="11" id="KW-1185">Reference proteome</keyword>
<feature type="binding site" evidence="7">
    <location>
        <position position="99"/>
    </location>
    <ligand>
        <name>Mg(2+)</name>
        <dbReference type="ChEBI" id="CHEBI:18420"/>
    </ligand>
</feature>
<dbReference type="STRING" id="28045.AWB95_18720"/>
<feature type="domain" description="PIN" evidence="8">
    <location>
        <begin position="2"/>
        <end position="125"/>
    </location>
</feature>
<keyword evidence="5 7" id="KW-0378">Hydrolase</keyword>
<accession>A0A1X1RLC1</accession>
<evidence type="ECO:0000256" key="2">
    <source>
        <dbReference type="ARBA" id="ARBA00022649"/>
    </source>
</evidence>
<keyword evidence="6 7" id="KW-0460">Magnesium</keyword>
<dbReference type="Gene3D" id="3.40.50.1010">
    <property type="entry name" value="5'-nuclease"/>
    <property type="match status" value="1"/>
</dbReference>
<comment type="function">
    <text evidence="7">Toxic component of a toxin-antitoxin (TA) system. An RNase.</text>
</comment>
<evidence type="ECO:0000313" key="10">
    <source>
        <dbReference type="EMBL" id="PIB78333.1"/>
    </source>
</evidence>
<protein>
    <recommendedName>
        <fullName evidence="7">Ribonuclease VapC</fullName>
        <shortName evidence="7">RNase VapC</shortName>
        <ecNumber evidence="7">3.1.-.-</ecNumber>
    </recommendedName>
    <alternativeName>
        <fullName evidence="7">Toxin VapC</fullName>
    </alternativeName>
</protein>
<dbReference type="GO" id="GO:0016787">
    <property type="term" value="F:hydrolase activity"/>
    <property type="evidence" value="ECO:0007669"/>
    <property type="project" value="UniProtKB-KW"/>
</dbReference>
<dbReference type="GO" id="GO:0000287">
    <property type="term" value="F:magnesium ion binding"/>
    <property type="evidence" value="ECO:0007669"/>
    <property type="project" value="UniProtKB-UniRule"/>
</dbReference>
<dbReference type="EC" id="3.1.-.-" evidence="7"/>
<dbReference type="InterPro" id="IPR022907">
    <property type="entry name" value="VapC_family"/>
</dbReference>
<evidence type="ECO:0000256" key="4">
    <source>
        <dbReference type="ARBA" id="ARBA00022723"/>
    </source>
</evidence>
<feature type="binding site" evidence="7">
    <location>
        <position position="5"/>
    </location>
    <ligand>
        <name>Mg(2+)</name>
        <dbReference type="ChEBI" id="CHEBI:18420"/>
    </ligand>
</feature>
<dbReference type="HAMAP" id="MF_00265">
    <property type="entry name" value="VapC_Nob1"/>
    <property type="match status" value="1"/>
</dbReference>
<dbReference type="InterPro" id="IPR052106">
    <property type="entry name" value="PINc/VapC_TA"/>
</dbReference>
<dbReference type="EMBL" id="LQOM01000044">
    <property type="protein sequence ID" value="ORV08574.1"/>
    <property type="molecule type" value="Genomic_DNA"/>
</dbReference>
<dbReference type="RefSeq" id="WP_062538649.1">
    <property type="nucleotide sequence ID" value="NZ_BBUN01000043.1"/>
</dbReference>
<dbReference type="GO" id="GO:0004540">
    <property type="term" value="F:RNA nuclease activity"/>
    <property type="evidence" value="ECO:0007669"/>
    <property type="project" value="InterPro"/>
</dbReference>
<keyword evidence="2 7" id="KW-1277">Toxin-antitoxin system</keyword>
<evidence type="ECO:0000256" key="3">
    <source>
        <dbReference type="ARBA" id="ARBA00022722"/>
    </source>
</evidence>
<evidence type="ECO:0000256" key="7">
    <source>
        <dbReference type="HAMAP-Rule" id="MF_00265"/>
    </source>
</evidence>
<dbReference type="InterPro" id="IPR029060">
    <property type="entry name" value="PIN-like_dom_sf"/>
</dbReference>
<keyword evidence="7" id="KW-0800">Toxin</keyword>
<evidence type="ECO:0000256" key="5">
    <source>
        <dbReference type="ARBA" id="ARBA00022801"/>
    </source>
</evidence>
<evidence type="ECO:0000313" key="12">
    <source>
        <dbReference type="Proteomes" id="UP000230971"/>
    </source>
</evidence>
<proteinExistence type="inferred from homology"/>
<reference evidence="9 11" key="1">
    <citation type="submission" date="2016-01" db="EMBL/GenBank/DDBJ databases">
        <title>The new phylogeny of the genus Mycobacterium.</title>
        <authorList>
            <person name="Tarcisio F."/>
            <person name="Conor M."/>
            <person name="Antonella G."/>
            <person name="Elisabetta G."/>
            <person name="Giulia F.S."/>
            <person name="Sara T."/>
            <person name="Anna F."/>
            <person name="Clotilde B."/>
            <person name="Roberto B."/>
            <person name="Veronica D.S."/>
            <person name="Fabio R."/>
            <person name="Monica P."/>
            <person name="Olivier J."/>
            <person name="Enrico T."/>
            <person name="Nicola S."/>
        </authorList>
    </citation>
    <scope>NUCLEOTIDE SEQUENCE [LARGE SCALE GENOMIC DNA]</scope>
    <source>
        <strain evidence="9 11">DSM 44243</strain>
    </source>
</reference>
<name>A0A1X1RLC1_MYCCE</name>
<organism evidence="9 11">
    <name type="scientific">Mycobacterium celatum</name>
    <dbReference type="NCBI Taxonomy" id="28045"/>
    <lineage>
        <taxon>Bacteria</taxon>
        <taxon>Bacillati</taxon>
        <taxon>Actinomycetota</taxon>
        <taxon>Actinomycetes</taxon>
        <taxon>Mycobacteriales</taxon>
        <taxon>Mycobacteriaceae</taxon>
        <taxon>Mycobacterium</taxon>
    </lineage>
</organism>
<evidence type="ECO:0000256" key="6">
    <source>
        <dbReference type="ARBA" id="ARBA00022842"/>
    </source>
</evidence>
<dbReference type="Proteomes" id="UP000230971">
    <property type="component" value="Unassembled WGS sequence"/>
</dbReference>
<dbReference type="SUPFAM" id="SSF88723">
    <property type="entry name" value="PIN domain-like"/>
    <property type="match status" value="1"/>
</dbReference>
<sequence length="144" mass="15739">MIVLDTTVLVYAKGADHPLRDPCRELVMAIADEDIEATTTAEVIQEFVHVRARRRGRNDAVTLGRDYVELLSPLLTITRDQLRRGLTLFETTPRLGAFDAVLAASVAETGATALVSADTAFCDVPDITHIVPDADGVRRLLEKP</sequence>
<dbReference type="InterPro" id="IPR002716">
    <property type="entry name" value="PIN_dom"/>
</dbReference>
<reference evidence="10 12" key="2">
    <citation type="journal article" date="2017" name="Infect. Genet. Evol.">
        <title>The new phylogeny of the genus Mycobacterium: The old and the news.</title>
        <authorList>
            <person name="Tortoli E."/>
            <person name="Fedrizzi T."/>
            <person name="Meehan C.J."/>
            <person name="Trovato A."/>
            <person name="Grottola A."/>
            <person name="Giacobazzi E."/>
            <person name="Serpini G.F."/>
            <person name="Tagliazucchi S."/>
            <person name="Fabio A."/>
            <person name="Bettua C."/>
            <person name="Bertorelli R."/>
            <person name="Frascaro F."/>
            <person name="De Sanctis V."/>
            <person name="Pecorari M."/>
            <person name="Jousson O."/>
            <person name="Segata N."/>
            <person name="Cirillo D.M."/>
        </authorList>
    </citation>
    <scope>NUCLEOTIDE SEQUENCE [LARGE SCALE GENOMIC DNA]</scope>
    <source>
        <strain evidence="10 12">NCTC 12882</strain>
    </source>
</reference>
<comment type="cofactor">
    <cofactor evidence="1 7">
        <name>Mg(2+)</name>
        <dbReference type="ChEBI" id="CHEBI:18420"/>
    </cofactor>
</comment>
<dbReference type="OrthoDB" id="4726629at2"/>
<evidence type="ECO:0000313" key="11">
    <source>
        <dbReference type="Proteomes" id="UP000193907"/>
    </source>
</evidence>